<evidence type="ECO:0000313" key="3">
    <source>
        <dbReference type="Proteomes" id="UP001305779"/>
    </source>
</evidence>
<name>A0ABR0EI85_ZASCE</name>
<comment type="caution">
    <text evidence="2">The sequence shown here is derived from an EMBL/GenBank/DDBJ whole genome shotgun (WGS) entry which is preliminary data.</text>
</comment>
<accession>A0ABR0EI85</accession>
<dbReference type="EMBL" id="JAXOVC010000005">
    <property type="protein sequence ID" value="KAK4501227.1"/>
    <property type="molecule type" value="Genomic_DNA"/>
</dbReference>
<keyword evidence="3" id="KW-1185">Reference proteome</keyword>
<dbReference type="Proteomes" id="UP001305779">
    <property type="component" value="Unassembled WGS sequence"/>
</dbReference>
<keyword evidence="1" id="KW-0732">Signal</keyword>
<proteinExistence type="predicted"/>
<reference evidence="2 3" key="1">
    <citation type="journal article" date="2023" name="G3 (Bethesda)">
        <title>A chromosome-level genome assembly of Zasmidium syzygii isolated from banana leaves.</title>
        <authorList>
            <person name="van Westerhoven A.C."/>
            <person name="Mehrabi R."/>
            <person name="Talebi R."/>
            <person name="Steentjes M.B.F."/>
            <person name="Corcolon B."/>
            <person name="Chong P.A."/>
            <person name="Kema G.H.J."/>
            <person name="Seidl M.F."/>
        </authorList>
    </citation>
    <scope>NUCLEOTIDE SEQUENCE [LARGE SCALE GENOMIC DNA]</scope>
    <source>
        <strain evidence="2 3">P124</strain>
    </source>
</reference>
<feature type="signal peptide" evidence="1">
    <location>
        <begin position="1"/>
        <end position="26"/>
    </location>
</feature>
<feature type="chain" id="PRO_5047088665" evidence="1">
    <location>
        <begin position="27"/>
        <end position="85"/>
    </location>
</feature>
<evidence type="ECO:0000256" key="1">
    <source>
        <dbReference type="SAM" id="SignalP"/>
    </source>
</evidence>
<sequence>MKFFALATAVLPVAMAAVYRAAPVQARDISLTIDASEALDVLTDLIKTVCDMEPGKKEEGLEAENVADTPGNRLESEAPVHCLWA</sequence>
<protein>
    <submittedName>
        <fullName evidence="2">Uncharacterized protein</fullName>
    </submittedName>
</protein>
<organism evidence="2 3">
    <name type="scientific">Zasmidium cellare</name>
    <name type="common">Wine cellar mold</name>
    <name type="synonym">Racodium cellare</name>
    <dbReference type="NCBI Taxonomy" id="395010"/>
    <lineage>
        <taxon>Eukaryota</taxon>
        <taxon>Fungi</taxon>
        <taxon>Dikarya</taxon>
        <taxon>Ascomycota</taxon>
        <taxon>Pezizomycotina</taxon>
        <taxon>Dothideomycetes</taxon>
        <taxon>Dothideomycetidae</taxon>
        <taxon>Mycosphaerellales</taxon>
        <taxon>Mycosphaerellaceae</taxon>
        <taxon>Zasmidium</taxon>
    </lineage>
</organism>
<gene>
    <name evidence="2" type="ORF">PRZ48_007034</name>
</gene>
<evidence type="ECO:0000313" key="2">
    <source>
        <dbReference type="EMBL" id="KAK4501227.1"/>
    </source>
</evidence>